<proteinExistence type="predicted"/>
<keyword evidence="1" id="KW-0812">Transmembrane</keyword>
<dbReference type="KEGG" id="vg:16254596"/>
<organism evidence="2 3">
    <name type="scientific">Salmonella phage FSL SP-076</name>
    <dbReference type="NCBI Taxonomy" id="1173762"/>
    <lineage>
        <taxon>Viruses</taxon>
        <taxon>Duplodnaviria</taxon>
        <taxon>Heunggongvirae</taxon>
        <taxon>Uroviricota</taxon>
        <taxon>Caudoviricetes</taxon>
        <taxon>Schitoviridae</taxon>
        <taxon>Humphriesvirinae</taxon>
        <taxon>Ithacavirus</taxon>
        <taxon>Ithacavirus SP076</taxon>
    </lineage>
</organism>
<keyword evidence="1" id="KW-1133">Transmembrane helix</keyword>
<sequence length="64" mass="7377">MQILIVTVLLTVLFSPLILIGIHVEKRNAKFIWGYKEDYTMELMLTWVLVSLWILSSLVLISGN</sequence>
<gene>
    <name evidence="2" type="ORF">SP076_00365</name>
</gene>
<evidence type="ECO:0000313" key="3">
    <source>
        <dbReference type="Proteomes" id="UP000014996"/>
    </source>
</evidence>
<dbReference type="EMBL" id="KC139520">
    <property type="protein sequence ID" value="AGF88404.1"/>
    <property type="molecule type" value="Genomic_DNA"/>
</dbReference>
<reference evidence="2 3" key="1">
    <citation type="journal article" date="2013" name="BMC Genomics">
        <title>Genomic characterization provides new insight into Salmonella phage diversity.</title>
        <authorList>
            <person name="Moreno Switt A.I."/>
            <person name="Orsi R.H."/>
            <person name="den Bakker H.C."/>
            <person name="Vongkamjan K."/>
            <person name="Altier C."/>
            <person name="Wiedmann M."/>
        </authorList>
    </citation>
    <scope>NUCLEOTIDE SEQUENCE [LARGE SCALE GENOMIC DNA]</scope>
</reference>
<dbReference type="Proteomes" id="UP000014996">
    <property type="component" value="Segment"/>
</dbReference>
<evidence type="ECO:0000256" key="1">
    <source>
        <dbReference type="SAM" id="Phobius"/>
    </source>
</evidence>
<feature type="transmembrane region" description="Helical" evidence="1">
    <location>
        <begin position="43"/>
        <end position="61"/>
    </location>
</feature>
<keyword evidence="1" id="KW-0472">Membrane</keyword>
<protein>
    <submittedName>
        <fullName evidence="2">Uncharacterized protein</fullName>
    </submittedName>
</protein>
<accession>S4TNX2</accession>
<dbReference type="GeneID" id="16254596"/>
<name>S4TNX2_9CAUD</name>
<keyword evidence="3" id="KW-1185">Reference proteome</keyword>
<dbReference type="RefSeq" id="YP_008240222.1">
    <property type="nucleotide sequence ID" value="NC_021782.1"/>
</dbReference>
<evidence type="ECO:0000313" key="2">
    <source>
        <dbReference type="EMBL" id="AGF88404.1"/>
    </source>
</evidence>